<accession>A0A915J9S3</accession>
<name>A0A915J9S3_ROMCU</name>
<organism evidence="1 2">
    <name type="scientific">Romanomermis culicivorax</name>
    <name type="common">Nematode worm</name>
    <dbReference type="NCBI Taxonomy" id="13658"/>
    <lineage>
        <taxon>Eukaryota</taxon>
        <taxon>Metazoa</taxon>
        <taxon>Ecdysozoa</taxon>
        <taxon>Nematoda</taxon>
        <taxon>Enoplea</taxon>
        <taxon>Dorylaimia</taxon>
        <taxon>Mermithida</taxon>
        <taxon>Mermithoidea</taxon>
        <taxon>Mermithidae</taxon>
        <taxon>Romanomermis</taxon>
    </lineage>
</organism>
<keyword evidence="1" id="KW-1185">Reference proteome</keyword>
<dbReference type="Proteomes" id="UP000887565">
    <property type="component" value="Unplaced"/>
</dbReference>
<protein>
    <submittedName>
        <fullName evidence="2">Uncharacterized protein</fullName>
    </submittedName>
</protein>
<sequence length="61" mass="7370">MRYIAFFVDKAEEDDEEDNILRELNPKTNVDIKQQLISIERDNFEHFLESKPIALIVYWLN</sequence>
<evidence type="ECO:0000313" key="1">
    <source>
        <dbReference type="Proteomes" id="UP000887565"/>
    </source>
</evidence>
<reference evidence="2" key="1">
    <citation type="submission" date="2022-11" db="UniProtKB">
        <authorList>
            <consortium name="WormBaseParasite"/>
        </authorList>
    </citation>
    <scope>IDENTIFICATION</scope>
</reference>
<evidence type="ECO:0000313" key="2">
    <source>
        <dbReference type="WBParaSite" id="nRc.2.0.1.t22907-RA"/>
    </source>
</evidence>
<dbReference type="AlphaFoldDB" id="A0A915J9S3"/>
<dbReference type="WBParaSite" id="nRc.2.0.1.t22907-RA">
    <property type="protein sequence ID" value="nRc.2.0.1.t22907-RA"/>
    <property type="gene ID" value="nRc.2.0.1.g22907"/>
</dbReference>
<proteinExistence type="predicted"/>